<evidence type="ECO:0000259" key="4">
    <source>
        <dbReference type="Pfam" id="PF05175"/>
    </source>
</evidence>
<evidence type="ECO:0000259" key="5">
    <source>
        <dbReference type="Pfam" id="PF17827"/>
    </source>
</evidence>
<dbReference type="PANTHER" id="PTHR47806">
    <property type="entry name" value="50S RIBOSOMAL PROTEIN L3 GLUTAMINE METHYLTRANSFERASE"/>
    <property type="match status" value="1"/>
</dbReference>
<dbReference type="GO" id="GO:0032259">
    <property type="term" value="P:methylation"/>
    <property type="evidence" value="ECO:0007669"/>
    <property type="project" value="UniProtKB-KW"/>
</dbReference>
<dbReference type="InterPro" id="IPR002052">
    <property type="entry name" value="DNA_methylase_N6_adenine_CS"/>
</dbReference>
<keyword evidence="6" id="KW-0687">Ribonucleoprotein</keyword>
<comment type="caution">
    <text evidence="6">The sequence shown here is derived from an EMBL/GenBank/DDBJ whole genome shotgun (WGS) entry which is preliminary data.</text>
</comment>
<name>A0A1F6TNM1_9PROT</name>
<dbReference type="GO" id="GO:0005829">
    <property type="term" value="C:cytosol"/>
    <property type="evidence" value="ECO:0007669"/>
    <property type="project" value="TreeGrafter"/>
</dbReference>
<dbReference type="STRING" id="1817760.A2151_05890"/>
<evidence type="ECO:0000256" key="1">
    <source>
        <dbReference type="ARBA" id="ARBA00022603"/>
    </source>
</evidence>
<dbReference type="CDD" id="cd02440">
    <property type="entry name" value="AdoMet_MTases"/>
    <property type="match status" value="1"/>
</dbReference>
<dbReference type="InterPro" id="IPR029063">
    <property type="entry name" value="SAM-dependent_MTases_sf"/>
</dbReference>
<dbReference type="InterPro" id="IPR004556">
    <property type="entry name" value="HemK-like"/>
</dbReference>
<dbReference type="InterPro" id="IPR007848">
    <property type="entry name" value="Small_mtfrase_dom"/>
</dbReference>
<keyword evidence="3" id="KW-0949">S-adenosyl-L-methionine</keyword>
<dbReference type="NCBIfam" id="TIGR00536">
    <property type="entry name" value="hemK_fam"/>
    <property type="match status" value="1"/>
</dbReference>
<accession>A0A1F6TNM1</accession>
<dbReference type="PIRSF" id="PIRSF037167">
    <property type="entry name" value="Mtase_YfcB_prd"/>
    <property type="match status" value="1"/>
</dbReference>
<reference evidence="6 7" key="1">
    <citation type="journal article" date="2016" name="Nat. Commun.">
        <title>Thousands of microbial genomes shed light on interconnected biogeochemical processes in an aquifer system.</title>
        <authorList>
            <person name="Anantharaman K."/>
            <person name="Brown C.T."/>
            <person name="Hug L.A."/>
            <person name="Sharon I."/>
            <person name="Castelle C.J."/>
            <person name="Probst A.J."/>
            <person name="Thomas B.C."/>
            <person name="Singh A."/>
            <person name="Wilkins M.J."/>
            <person name="Karaoz U."/>
            <person name="Brodie E.L."/>
            <person name="Williams K.H."/>
            <person name="Hubbard S.S."/>
            <person name="Banfield J.F."/>
        </authorList>
    </citation>
    <scope>NUCLEOTIDE SEQUENCE [LARGE SCALE GENOMIC DNA]</scope>
</reference>
<feature type="domain" description="Release factor glutamine methyltransferase N-terminal" evidence="5">
    <location>
        <begin position="29"/>
        <end position="87"/>
    </location>
</feature>
<dbReference type="InterPro" id="IPR017127">
    <property type="entry name" value="Ribosome_uL3_MTase"/>
</dbReference>
<dbReference type="PANTHER" id="PTHR47806:SF1">
    <property type="entry name" value="RIBOSOMAL PROTEIN UL3 GLUTAMINE METHYLTRANSFERASE"/>
    <property type="match status" value="1"/>
</dbReference>
<keyword evidence="2 6" id="KW-0808">Transferase</keyword>
<dbReference type="Pfam" id="PF17827">
    <property type="entry name" value="PrmC_N"/>
    <property type="match status" value="1"/>
</dbReference>
<dbReference type="GO" id="GO:0005840">
    <property type="term" value="C:ribosome"/>
    <property type="evidence" value="ECO:0007669"/>
    <property type="project" value="UniProtKB-KW"/>
</dbReference>
<dbReference type="PROSITE" id="PS00092">
    <property type="entry name" value="N6_MTASE"/>
    <property type="match status" value="1"/>
</dbReference>
<keyword evidence="1 6" id="KW-0489">Methyltransferase</keyword>
<dbReference type="AlphaFoldDB" id="A0A1F6TNM1"/>
<dbReference type="NCBIfam" id="TIGR03533">
    <property type="entry name" value="L3_gln_methyl"/>
    <property type="match status" value="1"/>
</dbReference>
<dbReference type="Gene3D" id="3.40.50.150">
    <property type="entry name" value="Vaccinia Virus protein VP39"/>
    <property type="match status" value="1"/>
</dbReference>
<dbReference type="InterPro" id="IPR040758">
    <property type="entry name" value="PrmC_N"/>
</dbReference>
<evidence type="ECO:0000256" key="2">
    <source>
        <dbReference type="ARBA" id="ARBA00022679"/>
    </source>
</evidence>
<dbReference type="Gene3D" id="1.10.8.10">
    <property type="entry name" value="DNA helicase RuvA subunit, C-terminal domain"/>
    <property type="match status" value="1"/>
</dbReference>
<dbReference type="Pfam" id="PF05175">
    <property type="entry name" value="MTS"/>
    <property type="match status" value="1"/>
</dbReference>
<evidence type="ECO:0000256" key="3">
    <source>
        <dbReference type="ARBA" id="ARBA00022691"/>
    </source>
</evidence>
<dbReference type="EMBL" id="MFSU01000076">
    <property type="protein sequence ID" value="OGI46659.1"/>
    <property type="molecule type" value="Genomic_DNA"/>
</dbReference>
<keyword evidence="6" id="KW-0689">Ribosomal protein</keyword>
<sequence>MNSLPPRTVADFVEWTEDRFVEAGLYFGHGTDNALDEAAWLVGAALGCEPQELDDRLGDEPTPAQRERIHALVAERIRSRKPLAYLLNAVWFAGLKFYVDERTIVPRSLIGEFILERFEPWVDPGMVRRALDLCTGSGCIAVALAHSFPAARVDATDISAEALAVARLNVERHGLRERVRVIQSDLFDELAGERYDLIATNPPYVATPELETLPAEYRHEPALALAAGASGLDVITRILARAPEHLNPGGILVAEVGNSSETLQQAFPEVPFTWLTTTSGDESVFLLTAEQLAGHREAFAARGRPDL</sequence>
<protein>
    <submittedName>
        <fullName evidence="6">Ribosomal protein L3 N(5)-glutamine methyltransferase</fullName>
    </submittedName>
</protein>
<dbReference type="Proteomes" id="UP000178885">
    <property type="component" value="Unassembled WGS sequence"/>
</dbReference>
<evidence type="ECO:0000313" key="7">
    <source>
        <dbReference type="Proteomes" id="UP000178885"/>
    </source>
</evidence>
<proteinExistence type="predicted"/>
<organism evidence="6 7">
    <name type="scientific">Candidatus Muproteobacteria bacterium RBG_16_65_34</name>
    <dbReference type="NCBI Taxonomy" id="1817760"/>
    <lineage>
        <taxon>Bacteria</taxon>
        <taxon>Pseudomonadati</taxon>
        <taxon>Pseudomonadota</taxon>
        <taxon>Candidatus Muproteobacteria</taxon>
    </lineage>
</organism>
<gene>
    <name evidence="6" type="ORF">A2151_05890</name>
</gene>
<feature type="domain" description="Methyltransferase small" evidence="4">
    <location>
        <begin position="126"/>
        <end position="207"/>
    </location>
</feature>
<dbReference type="SUPFAM" id="SSF53335">
    <property type="entry name" value="S-adenosyl-L-methionine-dependent methyltransferases"/>
    <property type="match status" value="1"/>
</dbReference>
<dbReference type="GO" id="GO:0003676">
    <property type="term" value="F:nucleic acid binding"/>
    <property type="evidence" value="ECO:0007669"/>
    <property type="project" value="InterPro"/>
</dbReference>
<dbReference type="GO" id="GO:0036009">
    <property type="term" value="F:protein-glutamine N-methyltransferase activity"/>
    <property type="evidence" value="ECO:0007669"/>
    <property type="project" value="InterPro"/>
</dbReference>
<evidence type="ECO:0000313" key="6">
    <source>
        <dbReference type="EMBL" id="OGI46659.1"/>
    </source>
</evidence>